<reference evidence="2" key="1">
    <citation type="submission" date="2015-01" db="EMBL/GenBank/DDBJ databases">
        <title>Transcriptome Assembly of Fopius arisanus.</title>
        <authorList>
            <person name="Geib S."/>
        </authorList>
    </citation>
    <scope>NUCLEOTIDE SEQUENCE</scope>
</reference>
<feature type="compositionally biased region" description="Basic and acidic residues" evidence="1">
    <location>
        <begin position="325"/>
        <end position="340"/>
    </location>
</feature>
<sequence length="625" mass="68531">MARPTHFPIDFIYPFEGRHKCPSCYFVNPRGAIKGEYKTYLSAYQHFTRYHPMNKINYKCRCCEFAAKGMKELKLHVSKQHPRVKVDDNGVLVGRLPTGASGRNRESLSLTGPGDCAAATLVTDESTLSPASRSRTTTTAASTRARSLRTLRAAQPPPTSGITESSNNRRASSRIITTTRSTTTKRRADSNNNASTSVRNSIISSTLRESMLHNSKSMTSEHEPGERTRLDNDTAGDTSLSTIGLDPGDKTPTNTSGQTRNESLPQELVDAIEHSRYSIDGSTATISPDVQVATSMCVTMTTETVTHASLSRPITSPAIYAGDNSKMDHEQGNRDEPTDIHRTLPTQTSDVEAVPIEGHQAANTANDRFPMPISPIVNIVEYIEPTPEATAVSTDALVESIPPEEPWTLVQQRPRRGRQKGGLPGSECEIGIARPGNNIRGKSTRTRARRNIGCSPPTTISSPSQFARTHHSGEFVGRSPGPPARNNTPTTNPNNSRGNKTNNHNYKSRRKRHGAGTAAARGGSAATPGDCQNIHRRKNNLVDKAKSVANLSDLNTLAVDLASLFTGAVSNKSRKNQYNDLTRPNRIRGKLNTQRNNNDDRELHPNSRRVFNATRIQRLYREKKT</sequence>
<feature type="compositionally biased region" description="Polar residues" evidence="1">
    <location>
        <begin position="190"/>
        <end position="218"/>
    </location>
</feature>
<protein>
    <submittedName>
        <fullName evidence="2">ZNF462 protein</fullName>
    </submittedName>
</protein>
<accession>A0A0C9Q7A8</accession>
<proteinExistence type="predicted"/>
<feature type="compositionally biased region" description="Low complexity" evidence="1">
    <location>
        <begin position="515"/>
        <end position="526"/>
    </location>
</feature>
<name>A0A0C9Q7A8_9HYME</name>
<gene>
    <name evidence="2" type="primary">ZNF462</name>
    <name evidence="2" type="ORF">g.42191</name>
</gene>
<feature type="compositionally biased region" description="Basic and acidic residues" evidence="1">
    <location>
        <begin position="219"/>
        <end position="232"/>
    </location>
</feature>
<feature type="compositionally biased region" description="Low complexity" evidence="1">
    <location>
        <begin position="165"/>
        <end position="182"/>
    </location>
</feature>
<feature type="region of interest" description="Disordered" evidence="1">
    <location>
        <begin position="409"/>
        <end position="532"/>
    </location>
</feature>
<dbReference type="AlphaFoldDB" id="A0A0C9Q7A8"/>
<evidence type="ECO:0000313" key="2">
    <source>
        <dbReference type="EMBL" id="JAG79805.1"/>
    </source>
</evidence>
<feature type="compositionally biased region" description="Low complexity" evidence="1">
    <location>
        <begin position="126"/>
        <end position="154"/>
    </location>
</feature>
<organism evidence="2">
    <name type="scientific">Fopius arisanus</name>
    <dbReference type="NCBI Taxonomy" id="64838"/>
    <lineage>
        <taxon>Eukaryota</taxon>
        <taxon>Metazoa</taxon>
        <taxon>Ecdysozoa</taxon>
        <taxon>Arthropoda</taxon>
        <taxon>Hexapoda</taxon>
        <taxon>Insecta</taxon>
        <taxon>Pterygota</taxon>
        <taxon>Neoptera</taxon>
        <taxon>Endopterygota</taxon>
        <taxon>Hymenoptera</taxon>
        <taxon>Apocrita</taxon>
        <taxon>Ichneumonoidea</taxon>
        <taxon>Braconidae</taxon>
        <taxon>Opiinae</taxon>
        <taxon>Fopius</taxon>
    </lineage>
</organism>
<feature type="compositionally biased region" description="Polar residues" evidence="1">
    <location>
        <begin position="456"/>
        <end position="467"/>
    </location>
</feature>
<evidence type="ECO:0000256" key="1">
    <source>
        <dbReference type="SAM" id="MobiDB-lite"/>
    </source>
</evidence>
<dbReference type="EMBL" id="GBYB01010038">
    <property type="protein sequence ID" value="JAG79805.1"/>
    <property type="molecule type" value="Transcribed_RNA"/>
</dbReference>
<feature type="region of interest" description="Disordered" evidence="1">
    <location>
        <begin position="316"/>
        <end position="340"/>
    </location>
</feature>
<feature type="compositionally biased region" description="Polar residues" evidence="1">
    <location>
        <begin position="496"/>
        <end position="505"/>
    </location>
</feature>
<feature type="region of interest" description="Disordered" evidence="1">
    <location>
        <begin position="124"/>
        <end position="263"/>
    </location>
</feature>
<feature type="compositionally biased region" description="Polar residues" evidence="1">
    <location>
        <begin position="251"/>
        <end position="263"/>
    </location>
</feature>
<feature type="compositionally biased region" description="Low complexity" evidence="1">
    <location>
        <begin position="484"/>
        <end position="495"/>
    </location>
</feature>